<dbReference type="EMBL" id="JAHYBX010000001">
    <property type="protein sequence ID" value="MCA1855101.1"/>
    <property type="molecule type" value="Genomic_DNA"/>
</dbReference>
<comment type="caution">
    <text evidence="4">The sequence shown here is derived from an EMBL/GenBank/DDBJ whole genome shotgun (WGS) entry which is preliminary data.</text>
</comment>
<protein>
    <submittedName>
        <fullName evidence="4">NUDIX hydrolase</fullName>
    </submittedName>
</protein>
<gene>
    <name evidence="4" type="ORF">LE190_04035</name>
</gene>
<organism evidence="4 5">
    <name type="scientific">Massilia hydrophila</name>
    <dbReference type="NCBI Taxonomy" id="3044279"/>
    <lineage>
        <taxon>Bacteria</taxon>
        <taxon>Pseudomonadati</taxon>
        <taxon>Pseudomonadota</taxon>
        <taxon>Betaproteobacteria</taxon>
        <taxon>Burkholderiales</taxon>
        <taxon>Oxalobacteraceae</taxon>
        <taxon>Telluria group</taxon>
        <taxon>Massilia</taxon>
    </lineage>
</organism>
<evidence type="ECO:0000256" key="1">
    <source>
        <dbReference type="ARBA" id="ARBA00022801"/>
    </source>
</evidence>
<dbReference type="InterPro" id="IPR051325">
    <property type="entry name" value="Nudix_hydrolase_domain"/>
</dbReference>
<dbReference type="CDD" id="cd02883">
    <property type="entry name" value="NUDIX_Hydrolase"/>
    <property type="match status" value="1"/>
</dbReference>
<dbReference type="RefSeq" id="WP_225237490.1">
    <property type="nucleotide sequence ID" value="NZ_JAHYBX010000001.1"/>
</dbReference>
<dbReference type="InterPro" id="IPR000086">
    <property type="entry name" value="NUDIX_hydrolase_dom"/>
</dbReference>
<dbReference type="Gene3D" id="3.90.79.10">
    <property type="entry name" value="Nucleoside Triphosphate Pyrophosphohydrolase"/>
    <property type="match status" value="1"/>
</dbReference>
<evidence type="ECO:0000259" key="3">
    <source>
        <dbReference type="PROSITE" id="PS51462"/>
    </source>
</evidence>
<dbReference type="Pfam" id="PF00293">
    <property type="entry name" value="NUDIX"/>
    <property type="match status" value="1"/>
</dbReference>
<keyword evidence="5" id="KW-1185">Reference proteome</keyword>
<feature type="region of interest" description="Disordered" evidence="2">
    <location>
        <begin position="1"/>
        <end position="24"/>
    </location>
</feature>
<accession>A0ABS7Y605</accession>
<dbReference type="InterPro" id="IPR015797">
    <property type="entry name" value="NUDIX_hydrolase-like_dom_sf"/>
</dbReference>
<dbReference type="PANTHER" id="PTHR21340">
    <property type="entry name" value="DIADENOSINE 5,5-P1,P4-TETRAPHOSPHATE PYROPHOSPHOHYDROLASE MUTT"/>
    <property type="match status" value="1"/>
</dbReference>
<keyword evidence="1 4" id="KW-0378">Hydrolase</keyword>
<dbReference type="SUPFAM" id="SSF55811">
    <property type="entry name" value="Nudix"/>
    <property type="match status" value="1"/>
</dbReference>
<evidence type="ECO:0000256" key="2">
    <source>
        <dbReference type="SAM" id="MobiDB-lite"/>
    </source>
</evidence>
<dbReference type="PROSITE" id="PS51462">
    <property type="entry name" value="NUDIX"/>
    <property type="match status" value="1"/>
</dbReference>
<sequence length="213" mass="22059">MDSNLHLKKNEDGQPVRLHAPHAPSAPASWLEAGSLATVVPGGALPPALNGIPFAPWRAAPADSAGWSALAACGAAFAEPRFTVPEGRHAAAGAVIVEPDGRVWVVHPSNAYGGYAATFPKGTVDPGVSLRATALREAWEESGLQVELTGFLADSTRSLSHARYYLARRVGGCPSDMGWESQAVSLVPRAALAGLLASPHDAPLVAALLRLPV</sequence>
<proteinExistence type="predicted"/>
<name>A0ABS7Y605_9BURK</name>
<dbReference type="Proteomes" id="UP001198602">
    <property type="component" value="Unassembled WGS sequence"/>
</dbReference>
<dbReference type="GO" id="GO:0016787">
    <property type="term" value="F:hydrolase activity"/>
    <property type="evidence" value="ECO:0007669"/>
    <property type="project" value="UniProtKB-KW"/>
</dbReference>
<evidence type="ECO:0000313" key="4">
    <source>
        <dbReference type="EMBL" id="MCA1855101.1"/>
    </source>
</evidence>
<evidence type="ECO:0000313" key="5">
    <source>
        <dbReference type="Proteomes" id="UP001198602"/>
    </source>
</evidence>
<reference evidence="4 5" key="1">
    <citation type="submission" date="2021-07" db="EMBL/GenBank/DDBJ databases">
        <title>Characterization of Violacein-producing bacteria and related species.</title>
        <authorList>
            <person name="Wilson H.S."/>
            <person name="De Leon M.E."/>
        </authorList>
    </citation>
    <scope>NUCLEOTIDE SEQUENCE [LARGE SCALE GENOMIC DNA]</scope>
    <source>
        <strain evidence="4 5">HSC-2F05</strain>
    </source>
</reference>
<dbReference type="PANTHER" id="PTHR21340:SF0">
    <property type="entry name" value="BIS(5'-NUCLEOSYL)-TETRAPHOSPHATASE [ASYMMETRICAL]"/>
    <property type="match status" value="1"/>
</dbReference>
<feature type="domain" description="Nudix hydrolase" evidence="3">
    <location>
        <begin position="87"/>
        <end position="209"/>
    </location>
</feature>